<gene>
    <name evidence="1" type="ORF">CROQUDRAFT_707334</name>
</gene>
<proteinExistence type="predicted"/>
<organism evidence="1 2">
    <name type="scientific">Cronartium quercuum f. sp. fusiforme G11</name>
    <dbReference type="NCBI Taxonomy" id="708437"/>
    <lineage>
        <taxon>Eukaryota</taxon>
        <taxon>Fungi</taxon>
        <taxon>Dikarya</taxon>
        <taxon>Basidiomycota</taxon>
        <taxon>Pucciniomycotina</taxon>
        <taxon>Pucciniomycetes</taxon>
        <taxon>Pucciniales</taxon>
        <taxon>Coleosporiaceae</taxon>
        <taxon>Cronartium</taxon>
    </lineage>
</organism>
<reference evidence="1" key="1">
    <citation type="submission" date="2013-11" db="EMBL/GenBank/DDBJ databases">
        <title>Genome sequence of the fusiform rust pathogen reveals effectors for host alternation and coevolution with pine.</title>
        <authorList>
            <consortium name="DOE Joint Genome Institute"/>
            <person name="Smith K."/>
            <person name="Pendleton A."/>
            <person name="Kubisiak T."/>
            <person name="Anderson C."/>
            <person name="Salamov A."/>
            <person name="Aerts A."/>
            <person name="Riley R."/>
            <person name="Clum A."/>
            <person name="Lindquist E."/>
            <person name="Ence D."/>
            <person name="Campbell M."/>
            <person name="Kronenberg Z."/>
            <person name="Feau N."/>
            <person name="Dhillon B."/>
            <person name="Hamelin R."/>
            <person name="Burleigh J."/>
            <person name="Smith J."/>
            <person name="Yandell M."/>
            <person name="Nelson C."/>
            <person name="Grigoriev I."/>
            <person name="Davis J."/>
        </authorList>
    </citation>
    <scope>NUCLEOTIDE SEQUENCE</scope>
    <source>
        <strain evidence="1">G11</strain>
    </source>
</reference>
<keyword evidence="2" id="KW-1185">Reference proteome</keyword>
<evidence type="ECO:0000313" key="2">
    <source>
        <dbReference type="Proteomes" id="UP000886653"/>
    </source>
</evidence>
<name>A0A9P6TBW3_9BASI</name>
<dbReference type="EMBL" id="MU167284">
    <property type="protein sequence ID" value="KAG0145043.1"/>
    <property type="molecule type" value="Genomic_DNA"/>
</dbReference>
<evidence type="ECO:0000313" key="1">
    <source>
        <dbReference type="EMBL" id="KAG0145043.1"/>
    </source>
</evidence>
<sequence>MPPLRKHSPANVTQALGAAIKKAGGDHQRSATRTDFPLIMFISEIGAALINACNYKVTEWDSALVPYVSLAFPPSNVPSKASVVVREVLEQSTKEEGETVEVFDDEEEG</sequence>
<dbReference type="Proteomes" id="UP000886653">
    <property type="component" value="Unassembled WGS sequence"/>
</dbReference>
<protein>
    <submittedName>
        <fullName evidence="1">Uncharacterized protein</fullName>
    </submittedName>
</protein>
<accession>A0A9P6TBW3</accession>
<comment type="caution">
    <text evidence="1">The sequence shown here is derived from an EMBL/GenBank/DDBJ whole genome shotgun (WGS) entry which is preliminary data.</text>
</comment>
<dbReference type="AlphaFoldDB" id="A0A9P6TBW3"/>